<reference evidence="3 4" key="1">
    <citation type="submission" date="2018-08" db="EMBL/GenBank/DDBJ databases">
        <title>A genome reference for cultivated species of the human gut microbiota.</title>
        <authorList>
            <person name="Zou Y."/>
            <person name="Xue W."/>
            <person name="Luo G."/>
        </authorList>
    </citation>
    <scope>NUCLEOTIDE SEQUENCE [LARGE SCALE GENOMIC DNA]</scope>
    <source>
        <strain evidence="3 4">OF01-1</strain>
    </source>
</reference>
<comment type="caution">
    <text evidence="3">The sequence shown here is derived from an EMBL/GenBank/DDBJ whole genome shotgun (WGS) entry which is preliminary data.</text>
</comment>
<protein>
    <recommendedName>
        <fullName evidence="5">Transmembrane protein</fullName>
    </recommendedName>
</protein>
<feature type="coiled-coil region" evidence="1">
    <location>
        <begin position="188"/>
        <end position="291"/>
    </location>
</feature>
<keyword evidence="2" id="KW-0472">Membrane</keyword>
<dbReference type="AlphaFoldDB" id="A0A413JTJ0"/>
<evidence type="ECO:0000313" key="3">
    <source>
        <dbReference type="EMBL" id="RGY64665.1"/>
    </source>
</evidence>
<organism evidence="3 4">
    <name type="scientific">Bacteroides fragilis</name>
    <dbReference type="NCBI Taxonomy" id="817"/>
    <lineage>
        <taxon>Bacteria</taxon>
        <taxon>Pseudomonadati</taxon>
        <taxon>Bacteroidota</taxon>
        <taxon>Bacteroidia</taxon>
        <taxon>Bacteroidales</taxon>
        <taxon>Bacteroidaceae</taxon>
        <taxon>Bacteroides</taxon>
    </lineage>
</organism>
<keyword evidence="2" id="KW-0812">Transmembrane</keyword>
<proteinExistence type="predicted"/>
<sequence length="402" mass="45947">MNSSVYLFGEMAEGYTQYPEDSSSEIFHRLYANSKATTQIAIHRDGNLMYYGYIRKLENNKYLGLCVVLNGIMLTRIDSLVSLFENTIASLVSKGTLIHYNEAGDIVTSVNKLYKNEPDIDLLVEHLRAGFLNFEKNSRKLPPINFAVAKNSIKNFSIEDNFNEIVEASHTYGYTFIYKDKDYNTVQMNSYKAVLSRVNQKNIELKKQNQGLNELNDKIQKQKKQFRNVVILFILVMGCFIGLFALYNSLNKTELNLADVENQLVLAQDTIRDLNKNLIVKNNKIQVLEIKCEQEVSKRKEAEAIVNKVTSRYPIIITSTSFDFSSRKLNIEYYTTNECEKNIKIKAYCESSGDFIESSEGKLTFWDGGGSLTGNFSKLFNSSNWYTFEVWVDGELVGGGRH</sequence>
<evidence type="ECO:0000256" key="1">
    <source>
        <dbReference type="SAM" id="Coils"/>
    </source>
</evidence>
<evidence type="ECO:0000313" key="4">
    <source>
        <dbReference type="Proteomes" id="UP000284614"/>
    </source>
</evidence>
<dbReference type="RefSeq" id="WP_122130930.1">
    <property type="nucleotide sequence ID" value="NZ_JAGJHH010000029.1"/>
</dbReference>
<evidence type="ECO:0000256" key="2">
    <source>
        <dbReference type="SAM" id="Phobius"/>
    </source>
</evidence>
<feature type="transmembrane region" description="Helical" evidence="2">
    <location>
        <begin position="228"/>
        <end position="247"/>
    </location>
</feature>
<gene>
    <name evidence="3" type="ORF">DXA27_21265</name>
</gene>
<name>A0A413JTJ0_BACFG</name>
<evidence type="ECO:0008006" key="5">
    <source>
        <dbReference type="Google" id="ProtNLM"/>
    </source>
</evidence>
<dbReference type="EMBL" id="QSDG01000028">
    <property type="protein sequence ID" value="RGY64665.1"/>
    <property type="molecule type" value="Genomic_DNA"/>
</dbReference>
<keyword evidence="2" id="KW-1133">Transmembrane helix</keyword>
<accession>A0A413JTJ0</accession>
<keyword evidence="1" id="KW-0175">Coiled coil</keyword>
<dbReference type="Proteomes" id="UP000284614">
    <property type="component" value="Unassembled WGS sequence"/>
</dbReference>